<evidence type="ECO:0000313" key="5">
    <source>
        <dbReference type="Proteomes" id="UP000030678"/>
    </source>
</evidence>
<dbReference type="VEuPathDB" id="FungiDB:G647_04178"/>
<dbReference type="PANTHER" id="PTHR10067">
    <property type="entry name" value="PHOSPHATIDYLSERINE DECARBOXYLASE"/>
    <property type="match status" value="1"/>
</dbReference>
<proteinExistence type="predicted"/>
<dbReference type="EMBL" id="KB822704">
    <property type="protein sequence ID" value="ETI24808.1"/>
    <property type="molecule type" value="Genomic_DNA"/>
</dbReference>
<name>V9DEP2_9EURO</name>
<reference evidence="4 5" key="1">
    <citation type="submission" date="2013-03" db="EMBL/GenBank/DDBJ databases">
        <title>The Genome Sequence of Cladophialophora carrionii CBS 160.54.</title>
        <authorList>
            <consortium name="The Broad Institute Genomics Platform"/>
            <person name="Cuomo C."/>
            <person name="de Hoog S."/>
            <person name="Gorbushina A."/>
            <person name="Walker B."/>
            <person name="Young S.K."/>
            <person name="Zeng Q."/>
            <person name="Gargeya S."/>
            <person name="Fitzgerald M."/>
            <person name="Haas B."/>
            <person name="Abouelleil A."/>
            <person name="Allen A.W."/>
            <person name="Alvarado L."/>
            <person name="Arachchi H.M."/>
            <person name="Berlin A.M."/>
            <person name="Chapman S.B."/>
            <person name="Gainer-Dewar J."/>
            <person name="Goldberg J."/>
            <person name="Griggs A."/>
            <person name="Gujja S."/>
            <person name="Hansen M."/>
            <person name="Howarth C."/>
            <person name="Imamovic A."/>
            <person name="Ireland A."/>
            <person name="Larimer J."/>
            <person name="McCowan C."/>
            <person name="Murphy C."/>
            <person name="Pearson M."/>
            <person name="Poon T.W."/>
            <person name="Priest M."/>
            <person name="Roberts A."/>
            <person name="Saif S."/>
            <person name="Shea T."/>
            <person name="Sisk P."/>
            <person name="Sykes S."/>
            <person name="Wortman J."/>
            <person name="Nusbaum C."/>
            <person name="Birren B."/>
        </authorList>
    </citation>
    <scope>NUCLEOTIDE SEQUENCE [LARGE SCALE GENOMIC DNA]</scope>
    <source>
        <strain evidence="4 5">CBS 160.54</strain>
    </source>
</reference>
<dbReference type="Proteomes" id="UP000030678">
    <property type="component" value="Unassembled WGS sequence"/>
</dbReference>
<evidence type="ECO:0000313" key="4">
    <source>
        <dbReference type="EMBL" id="ETI24808.1"/>
    </source>
</evidence>
<dbReference type="Pfam" id="PF02666">
    <property type="entry name" value="PS_Dcarbxylase"/>
    <property type="match status" value="1"/>
</dbReference>
<dbReference type="GO" id="GO:0004609">
    <property type="term" value="F:phosphatidylserine decarboxylase activity"/>
    <property type="evidence" value="ECO:0007669"/>
    <property type="project" value="InterPro"/>
</dbReference>
<dbReference type="OrthoDB" id="5973539at2759"/>
<keyword evidence="3" id="KW-1133">Transmembrane helix</keyword>
<dbReference type="PANTHER" id="PTHR10067:SF17">
    <property type="entry name" value="PHOSPHATIDYLSERINE DECARBOXYLASE PROENZYME 2"/>
    <property type="match status" value="1"/>
</dbReference>
<sequence length="275" mass="30901">MSHSISDLQTALSSSLFPQLTVGIFLLFVAWLVYRRFGAMERVASVPPVHGAHIAASATALDTLTSTAQDHALLPVEHIHAGAAVKHSHIWLAKYIPDPVLHEYENRHHVGNYVMDRVTGEKTFEQMSIYVRVGMHLLYYESRQAQILHVKRVQEVLRRAERQDGPGDYHRWHAPVTGTVDYVKKIPGTYYTVNPQAISQEGTLNVFVENRRDVMIMHQPVTGNKVAVVAVGAMLVGSIKRNPGMEEPGKTMKRADCQGAFQCGRQHRHRSISQR</sequence>
<evidence type="ECO:0000256" key="1">
    <source>
        <dbReference type="ARBA" id="ARBA00022793"/>
    </source>
</evidence>
<dbReference type="RefSeq" id="XP_008726744.1">
    <property type="nucleotide sequence ID" value="XM_008728522.1"/>
</dbReference>
<evidence type="ECO:0000256" key="3">
    <source>
        <dbReference type="SAM" id="Phobius"/>
    </source>
</evidence>
<keyword evidence="2" id="KW-0456">Lyase</keyword>
<accession>V9DEP2</accession>
<evidence type="ECO:0008006" key="6">
    <source>
        <dbReference type="Google" id="ProtNLM"/>
    </source>
</evidence>
<dbReference type="HOGENOM" id="CLU_1011964_0_0_1"/>
<dbReference type="GO" id="GO:0008654">
    <property type="term" value="P:phospholipid biosynthetic process"/>
    <property type="evidence" value="ECO:0007669"/>
    <property type="project" value="InterPro"/>
</dbReference>
<dbReference type="GeneID" id="19982671"/>
<feature type="transmembrane region" description="Helical" evidence="3">
    <location>
        <begin position="16"/>
        <end position="34"/>
    </location>
</feature>
<keyword evidence="3" id="KW-0472">Membrane</keyword>
<keyword evidence="1" id="KW-0210">Decarboxylase</keyword>
<dbReference type="AlphaFoldDB" id="V9DEP2"/>
<gene>
    <name evidence="4" type="ORF">G647_04178</name>
</gene>
<organism evidence="4 5">
    <name type="scientific">Cladophialophora carrionii CBS 160.54</name>
    <dbReference type="NCBI Taxonomy" id="1279043"/>
    <lineage>
        <taxon>Eukaryota</taxon>
        <taxon>Fungi</taxon>
        <taxon>Dikarya</taxon>
        <taxon>Ascomycota</taxon>
        <taxon>Pezizomycotina</taxon>
        <taxon>Eurotiomycetes</taxon>
        <taxon>Chaetothyriomycetidae</taxon>
        <taxon>Chaetothyriales</taxon>
        <taxon>Herpotrichiellaceae</taxon>
        <taxon>Cladophialophora</taxon>
    </lineage>
</organism>
<keyword evidence="3" id="KW-0812">Transmembrane</keyword>
<evidence type="ECO:0000256" key="2">
    <source>
        <dbReference type="ARBA" id="ARBA00023239"/>
    </source>
</evidence>
<dbReference type="InterPro" id="IPR003817">
    <property type="entry name" value="PS_Dcarbxylase"/>
</dbReference>
<protein>
    <recommendedName>
        <fullName evidence="6">Phosphatidylserine decarboxylase</fullName>
    </recommendedName>
</protein>